<evidence type="ECO:0000256" key="2">
    <source>
        <dbReference type="RuleBase" id="RU003682"/>
    </source>
</evidence>
<dbReference type="GO" id="GO:0046872">
    <property type="term" value="F:metal ion binding"/>
    <property type="evidence" value="ECO:0007669"/>
    <property type="project" value="UniProtKB-KW"/>
</dbReference>
<comment type="similarity">
    <text evidence="1 2">Belongs to the iron/ascorbate-dependent oxidoreductase family.</text>
</comment>
<dbReference type="InterPro" id="IPR050231">
    <property type="entry name" value="Iron_ascorbate_oxido_reductase"/>
</dbReference>
<dbReference type="InterPro" id="IPR027443">
    <property type="entry name" value="IPNS-like_sf"/>
</dbReference>
<keyword evidence="2" id="KW-0408">Iron</keyword>
<sequence length="321" mass="35460">MADQLTFPIIDVSEIDNPDRQLAIAKEVTAACQNWGFLLIKGHPIPSSDIEALFSLSKAFFDLAEEQKEPWPINRESIGYVGSLKDRARDDKMSMWFGGLPGSLNDKEALPPFWHAHTEKIEAFKHQCHSLVLKLLVAFAIAMELPDRNFFANAHGEHVGDGNSLRMLMYPARNERPDTTGSRMQPHTDSGSVTLLFQQAAGLEVLGPAGEWVKAPCIKDCILINIGDALSFWSGTQLKATLHRVTFDGLPFDQERQSMAYFGKANPDTVLQPVLPGKAMERYMTNGLEVQPGITVGELSEMIMTSIYGSSVSTKPQQVAV</sequence>
<dbReference type="OrthoDB" id="288590at2759"/>
<dbReference type="AlphaFoldDB" id="A0A3D8QYW7"/>
<keyword evidence="2" id="KW-0479">Metal-binding</keyword>
<dbReference type="InterPro" id="IPR026992">
    <property type="entry name" value="DIOX_N"/>
</dbReference>
<dbReference type="PROSITE" id="PS51471">
    <property type="entry name" value="FE2OG_OXY"/>
    <property type="match status" value="1"/>
</dbReference>
<keyword evidence="2" id="KW-0560">Oxidoreductase</keyword>
<dbReference type="SUPFAM" id="SSF51197">
    <property type="entry name" value="Clavaminate synthase-like"/>
    <property type="match status" value="1"/>
</dbReference>
<comment type="caution">
    <text evidence="4">The sequence shown here is derived from an EMBL/GenBank/DDBJ whole genome shotgun (WGS) entry which is preliminary data.</text>
</comment>
<dbReference type="GO" id="GO:0016491">
    <property type="term" value="F:oxidoreductase activity"/>
    <property type="evidence" value="ECO:0007669"/>
    <property type="project" value="UniProtKB-KW"/>
</dbReference>
<dbReference type="Pfam" id="PF03171">
    <property type="entry name" value="2OG-FeII_Oxy"/>
    <property type="match status" value="1"/>
</dbReference>
<evidence type="ECO:0000259" key="3">
    <source>
        <dbReference type="PROSITE" id="PS51471"/>
    </source>
</evidence>
<accession>A0A3D8QYW7</accession>
<dbReference type="InterPro" id="IPR044861">
    <property type="entry name" value="IPNS-like_FE2OG_OXY"/>
</dbReference>
<evidence type="ECO:0000256" key="1">
    <source>
        <dbReference type="ARBA" id="ARBA00008056"/>
    </source>
</evidence>
<evidence type="ECO:0000313" key="5">
    <source>
        <dbReference type="Proteomes" id="UP000256328"/>
    </source>
</evidence>
<dbReference type="Pfam" id="PF14226">
    <property type="entry name" value="DIOX_N"/>
    <property type="match status" value="1"/>
</dbReference>
<dbReference type="EMBL" id="PDLN01000014">
    <property type="protein sequence ID" value="RDW66996.1"/>
    <property type="molecule type" value="Genomic_DNA"/>
</dbReference>
<proteinExistence type="inferred from homology"/>
<feature type="domain" description="Fe2OG dioxygenase" evidence="3">
    <location>
        <begin position="161"/>
        <end position="265"/>
    </location>
</feature>
<gene>
    <name evidence="4" type="ORF">BP5796_09745</name>
</gene>
<dbReference type="InterPro" id="IPR005123">
    <property type="entry name" value="Oxoglu/Fe-dep_dioxygenase_dom"/>
</dbReference>
<reference evidence="4 5" key="1">
    <citation type="journal article" date="2018" name="IMA Fungus">
        <title>IMA Genome-F 9: Draft genome sequence of Annulohypoxylon stygium, Aspergillus mulundensis, Berkeleyomyces basicola (syn. Thielaviopsis basicola), Ceratocystis smalleyi, two Cercospora beticola strains, Coleophoma cylindrospora, Fusarium fracticaudum, Phialophora cf. hyalina, and Morchella septimelata.</title>
        <authorList>
            <person name="Wingfield B.D."/>
            <person name="Bills G.F."/>
            <person name="Dong Y."/>
            <person name="Huang W."/>
            <person name="Nel W.J."/>
            <person name="Swalarsk-Parry B.S."/>
            <person name="Vaghefi N."/>
            <person name="Wilken P.M."/>
            <person name="An Z."/>
            <person name="de Beer Z.W."/>
            <person name="De Vos L."/>
            <person name="Chen L."/>
            <person name="Duong T.A."/>
            <person name="Gao Y."/>
            <person name="Hammerbacher A."/>
            <person name="Kikkert J.R."/>
            <person name="Li Y."/>
            <person name="Li H."/>
            <person name="Li K."/>
            <person name="Li Q."/>
            <person name="Liu X."/>
            <person name="Ma X."/>
            <person name="Naidoo K."/>
            <person name="Pethybridge S.J."/>
            <person name="Sun J."/>
            <person name="Steenkamp E.T."/>
            <person name="van der Nest M.A."/>
            <person name="van Wyk S."/>
            <person name="Wingfield M.J."/>
            <person name="Xiong C."/>
            <person name="Yue Q."/>
            <person name="Zhang X."/>
        </authorList>
    </citation>
    <scope>NUCLEOTIDE SEQUENCE [LARGE SCALE GENOMIC DNA]</scope>
    <source>
        <strain evidence="4 5">BP5796</strain>
    </source>
</reference>
<dbReference type="PANTHER" id="PTHR47990">
    <property type="entry name" value="2-OXOGLUTARATE (2OG) AND FE(II)-DEPENDENT OXYGENASE SUPERFAMILY PROTEIN-RELATED"/>
    <property type="match status" value="1"/>
</dbReference>
<evidence type="ECO:0000313" key="4">
    <source>
        <dbReference type="EMBL" id="RDW66996.1"/>
    </source>
</evidence>
<dbReference type="GO" id="GO:0044283">
    <property type="term" value="P:small molecule biosynthetic process"/>
    <property type="evidence" value="ECO:0007669"/>
    <property type="project" value="UniProtKB-ARBA"/>
</dbReference>
<dbReference type="Gene3D" id="2.60.120.330">
    <property type="entry name" value="B-lactam Antibiotic, Isopenicillin N Synthase, Chain"/>
    <property type="match status" value="1"/>
</dbReference>
<name>A0A3D8QYW7_9HELO</name>
<dbReference type="Proteomes" id="UP000256328">
    <property type="component" value="Unassembled WGS sequence"/>
</dbReference>
<keyword evidence="5" id="KW-1185">Reference proteome</keyword>
<protein>
    <submittedName>
        <fullName evidence="4">Clavaminate synthase-like protein</fullName>
    </submittedName>
</protein>
<organism evidence="4 5">
    <name type="scientific">Coleophoma crateriformis</name>
    <dbReference type="NCBI Taxonomy" id="565419"/>
    <lineage>
        <taxon>Eukaryota</taxon>
        <taxon>Fungi</taxon>
        <taxon>Dikarya</taxon>
        <taxon>Ascomycota</taxon>
        <taxon>Pezizomycotina</taxon>
        <taxon>Leotiomycetes</taxon>
        <taxon>Helotiales</taxon>
        <taxon>Dermateaceae</taxon>
        <taxon>Coleophoma</taxon>
    </lineage>
</organism>